<dbReference type="PANTHER" id="PTHR48090">
    <property type="entry name" value="UNDECAPRENYL-PHOSPHATE 4-DEOXY-4-FORMAMIDO-L-ARABINOSE TRANSFERASE-RELATED"/>
    <property type="match status" value="1"/>
</dbReference>
<dbReference type="Proteomes" id="UP000051160">
    <property type="component" value="Unassembled WGS sequence"/>
</dbReference>
<sequence>MKTISIVVPCYNEQDAIPIFYSKVESILNQFSTDESEVYHWEYWFINDGSTDQTIDQLKILHAQAPDQVHFVDFSRNFGKEAALKAGLDQVSGDYIAVMDVDLQDPPELLPKMVRLLNTTDNDIIATRRSDRKGEPVLRSWLSNRFYGLINRISQVKMQSGVRDYRLMRRSVVQAVRSLPEYNRFSKGIFSWVGFKTQYLEFANQPRVAGETHWSMKQLISYSFEGILDFSEAPLNLASWGGLGSCALAIIGLIIVIFRKLVYGNPTMGWPSLVCIILLVGGIQLFSLGIIGKYISKIYLETKHRPQYLIKEKR</sequence>
<dbReference type="PATRIC" id="fig|1423776.4.peg.1059"/>
<accession>A0A0R1M2D3</accession>
<evidence type="ECO:0000313" key="4">
    <source>
        <dbReference type="Proteomes" id="UP000051160"/>
    </source>
</evidence>
<dbReference type="SUPFAM" id="SSF53448">
    <property type="entry name" value="Nucleotide-diphospho-sugar transferases"/>
    <property type="match status" value="1"/>
</dbReference>
<keyword evidence="1" id="KW-0472">Membrane</keyword>
<comment type="caution">
    <text evidence="3">The sequence shown here is derived from an EMBL/GenBank/DDBJ whole genome shotgun (WGS) entry which is preliminary data.</text>
</comment>
<dbReference type="STRING" id="1423776.FD04_GL001049"/>
<protein>
    <submittedName>
        <fullName evidence="3">Undecaprenyl phosphate 4-deoxy-4-formamido-L-arabinose transferase</fullName>
    </submittedName>
</protein>
<evidence type="ECO:0000256" key="1">
    <source>
        <dbReference type="SAM" id="Phobius"/>
    </source>
</evidence>
<keyword evidence="4" id="KW-1185">Reference proteome</keyword>
<dbReference type="GO" id="GO:0005886">
    <property type="term" value="C:plasma membrane"/>
    <property type="evidence" value="ECO:0007669"/>
    <property type="project" value="TreeGrafter"/>
</dbReference>
<gene>
    <name evidence="3" type="ORF">FD04_GL001049</name>
</gene>
<proteinExistence type="predicted"/>
<feature type="domain" description="Glycosyltransferase 2-like" evidence="2">
    <location>
        <begin position="5"/>
        <end position="175"/>
    </location>
</feature>
<feature type="transmembrane region" description="Helical" evidence="1">
    <location>
        <begin position="237"/>
        <end position="258"/>
    </location>
</feature>
<keyword evidence="1" id="KW-1133">Transmembrane helix</keyword>
<keyword evidence="3" id="KW-0808">Transferase</keyword>
<name>A0A0R1M2D3_9LACO</name>
<dbReference type="AlphaFoldDB" id="A0A0R1M2D3"/>
<dbReference type="CDD" id="cd04187">
    <property type="entry name" value="DPM1_like_bac"/>
    <property type="match status" value="1"/>
</dbReference>
<reference evidence="3 4" key="1">
    <citation type="journal article" date="2015" name="Genome Announc.">
        <title>Expanding the biotechnology potential of lactobacilli through comparative genomics of 213 strains and associated genera.</title>
        <authorList>
            <person name="Sun Z."/>
            <person name="Harris H.M."/>
            <person name="McCann A."/>
            <person name="Guo C."/>
            <person name="Argimon S."/>
            <person name="Zhang W."/>
            <person name="Yang X."/>
            <person name="Jeffery I.B."/>
            <person name="Cooney J.C."/>
            <person name="Kagawa T.F."/>
            <person name="Liu W."/>
            <person name="Song Y."/>
            <person name="Salvetti E."/>
            <person name="Wrobel A."/>
            <person name="Rasinkangas P."/>
            <person name="Parkhill J."/>
            <person name="Rea M.C."/>
            <person name="O'Sullivan O."/>
            <person name="Ritari J."/>
            <person name="Douillard F.P."/>
            <person name="Paul Ross R."/>
            <person name="Yang R."/>
            <person name="Briner A.E."/>
            <person name="Felis G.E."/>
            <person name="de Vos W.M."/>
            <person name="Barrangou R."/>
            <person name="Klaenhammer T.R."/>
            <person name="Caufield P.W."/>
            <person name="Cui Y."/>
            <person name="Zhang H."/>
            <person name="O'Toole P.W."/>
        </authorList>
    </citation>
    <scope>NUCLEOTIDE SEQUENCE [LARGE SCALE GENOMIC DNA]</scope>
    <source>
        <strain evidence="3 4">DSM 19909</strain>
    </source>
</reference>
<dbReference type="InterPro" id="IPR050256">
    <property type="entry name" value="Glycosyltransferase_2"/>
</dbReference>
<dbReference type="Gene3D" id="3.90.550.10">
    <property type="entry name" value="Spore Coat Polysaccharide Biosynthesis Protein SpsA, Chain A"/>
    <property type="match status" value="1"/>
</dbReference>
<dbReference type="RefSeq" id="WP_056947877.1">
    <property type="nucleotide sequence ID" value="NZ_AZEE01000028.1"/>
</dbReference>
<keyword evidence="1" id="KW-0812">Transmembrane</keyword>
<dbReference type="PANTHER" id="PTHR48090:SF8">
    <property type="entry name" value="GLYCOSYLTRANSFERASE CSBB-RELATED"/>
    <property type="match status" value="1"/>
</dbReference>
<dbReference type="Pfam" id="PF00535">
    <property type="entry name" value="Glycos_transf_2"/>
    <property type="match status" value="1"/>
</dbReference>
<dbReference type="OrthoDB" id="9807778at2"/>
<dbReference type="InterPro" id="IPR001173">
    <property type="entry name" value="Glyco_trans_2-like"/>
</dbReference>
<dbReference type="InterPro" id="IPR029044">
    <property type="entry name" value="Nucleotide-diphossugar_trans"/>
</dbReference>
<evidence type="ECO:0000313" key="3">
    <source>
        <dbReference type="EMBL" id="KRK98071.1"/>
    </source>
</evidence>
<organism evidence="3 4">
    <name type="scientific">Secundilactobacillus odoratitofui DSM 19909 = JCM 15043</name>
    <dbReference type="NCBI Taxonomy" id="1423776"/>
    <lineage>
        <taxon>Bacteria</taxon>
        <taxon>Bacillati</taxon>
        <taxon>Bacillota</taxon>
        <taxon>Bacilli</taxon>
        <taxon>Lactobacillales</taxon>
        <taxon>Lactobacillaceae</taxon>
        <taxon>Secundilactobacillus</taxon>
    </lineage>
</organism>
<feature type="transmembrane region" description="Helical" evidence="1">
    <location>
        <begin position="270"/>
        <end position="295"/>
    </location>
</feature>
<dbReference type="GO" id="GO:0016740">
    <property type="term" value="F:transferase activity"/>
    <property type="evidence" value="ECO:0007669"/>
    <property type="project" value="UniProtKB-KW"/>
</dbReference>
<evidence type="ECO:0000259" key="2">
    <source>
        <dbReference type="Pfam" id="PF00535"/>
    </source>
</evidence>
<dbReference type="EMBL" id="AZEE01000028">
    <property type="protein sequence ID" value="KRK98071.1"/>
    <property type="molecule type" value="Genomic_DNA"/>
</dbReference>